<evidence type="ECO:0000259" key="12">
    <source>
        <dbReference type="Pfam" id="PF07715"/>
    </source>
</evidence>
<comment type="caution">
    <text evidence="13">The sequence shown here is derived from an EMBL/GenBank/DDBJ whole genome shotgun (WGS) entry which is preliminary data.</text>
</comment>
<dbReference type="OrthoDB" id="7051241at2"/>
<evidence type="ECO:0000256" key="4">
    <source>
        <dbReference type="ARBA" id="ARBA00022692"/>
    </source>
</evidence>
<gene>
    <name evidence="13" type="ORF">EO081_00025</name>
</gene>
<feature type="region of interest" description="Disordered" evidence="10">
    <location>
        <begin position="1"/>
        <end position="60"/>
    </location>
</feature>
<feature type="domain" description="TonB-dependent receptor plug" evidence="12">
    <location>
        <begin position="80"/>
        <end position="194"/>
    </location>
</feature>
<evidence type="ECO:0000256" key="7">
    <source>
        <dbReference type="ARBA" id="ARBA00023237"/>
    </source>
</evidence>
<dbReference type="Gene3D" id="2.170.130.10">
    <property type="entry name" value="TonB-dependent receptor, plug domain"/>
    <property type="match status" value="1"/>
</dbReference>
<dbReference type="InterPro" id="IPR039426">
    <property type="entry name" value="TonB-dep_rcpt-like"/>
</dbReference>
<dbReference type="PANTHER" id="PTHR47234">
    <property type="match status" value="1"/>
</dbReference>
<dbReference type="InterPro" id="IPR036942">
    <property type="entry name" value="Beta-barrel_TonB_sf"/>
</dbReference>
<comment type="subcellular location">
    <subcellularLocation>
        <location evidence="1 8">Cell outer membrane</location>
        <topology evidence="1 8">Multi-pass membrane protein</topology>
    </subcellularLocation>
</comment>
<dbReference type="PROSITE" id="PS52016">
    <property type="entry name" value="TONB_DEPENDENT_REC_3"/>
    <property type="match status" value="1"/>
</dbReference>
<dbReference type="PANTHER" id="PTHR47234:SF3">
    <property type="entry name" value="SECRETIN_TONB SHORT N-TERMINAL DOMAIN-CONTAINING PROTEIN"/>
    <property type="match status" value="1"/>
</dbReference>
<accession>A0A4Q2J1G5</accession>
<organism evidence="13 14">
    <name type="scientific">Sphingomonas desiccabilis</name>
    <dbReference type="NCBI Taxonomy" id="429134"/>
    <lineage>
        <taxon>Bacteria</taxon>
        <taxon>Pseudomonadati</taxon>
        <taxon>Pseudomonadota</taxon>
        <taxon>Alphaproteobacteria</taxon>
        <taxon>Sphingomonadales</taxon>
        <taxon>Sphingomonadaceae</taxon>
        <taxon>Sphingomonas</taxon>
    </lineage>
</organism>
<evidence type="ECO:0000259" key="11">
    <source>
        <dbReference type="Pfam" id="PF00593"/>
    </source>
</evidence>
<evidence type="ECO:0000256" key="9">
    <source>
        <dbReference type="RuleBase" id="RU003357"/>
    </source>
</evidence>
<dbReference type="InterPro" id="IPR037066">
    <property type="entry name" value="Plug_dom_sf"/>
</dbReference>
<keyword evidence="4 8" id="KW-0812">Transmembrane</keyword>
<feature type="domain" description="TonB-dependent receptor-like beta-barrel" evidence="11">
    <location>
        <begin position="553"/>
        <end position="949"/>
    </location>
</feature>
<evidence type="ECO:0000256" key="2">
    <source>
        <dbReference type="ARBA" id="ARBA00022448"/>
    </source>
</evidence>
<keyword evidence="7 8" id="KW-0998">Cell outer membrane</keyword>
<dbReference type="InterPro" id="IPR000531">
    <property type="entry name" value="Beta-barrel_TonB"/>
</dbReference>
<reference evidence="13 14" key="1">
    <citation type="submission" date="2019-01" db="EMBL/GenBank/DDBJ databases">
        <title>Sphingomonas mucosissima sp. nov. and Sphingomonas desiccabilis sp. nov., from biological soil crusts in the Colorado Plateau, USA.</title>
        <authorList>
            <person name="Zhu D."/>
        </authorList>
    </citation>
    <scope>NUCLEOTIDE SEQUENCE [LARGE SCALE GENOMIC DNA]</scope>
    <source>
        <strain evidence="13 14">CP1D</strain>
    </source>
</reference>
<keyword evidence="6 8" id="KW-0472">Membrane</keyword>
<name>A0A4Q2J1G5_9SPHN</name>
<evidence type="ECO:0000256" key="10">
    <source>
        <dbReference type="SAM" id="MobiDB-lite"/>
    </source>
</evidence>
<comment type="similarity">
    <text evidence="8 9">Belongs to the TonB-dependent receptor family.</text>
</comment>
<proteinExistence type="inferred from homology"/>
<keyword evidence="3 8" id="KW-1134">Transmembrane beta strand</keyword>
<keyword evidence="2 8" id="KW-0813">Transport</keyword>
<evidence type="ECO:0000313" key="14">
    <source>
        <dbReference type="Proteomes" id="UP000292347"/>
    </source>
</evidence>
<dbReference type="AlphaFoldDB" id="A0A4Q2J1G5"/>
<keyword evidence="5 9" id="KW-0798">TonB box</keyword>
<protein>
    <submittedName>
        <fullName evidence="13">TonB-dependent receptor</fullName>
    </submittedName>
</protein>
<dbReference type="EMBL" id="SDPT01000001">
    <property type="protein sequence ID" value="RXZ35573.1"/>
    <property type="molecule type" value="Genomic_DNA"/>
</dbReference>
<dbReference type="InterPro" id="IPR012910">
    <property type="entry name" value="Plug_dom"/>
</dbReference>
<dbReference type="Pfam" id="PF00593">
    <property type="entry name" value="TonB_dep_Rec_b-barrel"/>
    <property type="match status" value="1"/>
</dbReference>
<keyword evidence="14" id="KW-1185">Reference proteome</keyword>
<keyword evidence="13" id="KW-0675">Receptor</keyword>
<evidence type="ECO:0000256" key="1">
    <source>
        <dbReference type="ARBA" id="ARBA00004571"/>
    </source>
</evidence>
<evidence type="ECO:0000256" key="8">
    <source>
        <dbReference type="PROSITE-ProRule" id="PRU01360"/>
    </source>
</evidence>
<dbReference type="Pfam" id="PF07715">
    <property type="entry name" value="Plug"/>
    <property type="match status" value="1"/>
</dbReference>
<evidence type="ECO:0000256" key="6">
    <source>
        <dbReference type="ARBA" id="ARBA00023136"/>
    </source>
</evidence>
<dbReference type="Proteomes" id="UP000292347">
    <property type="component" value="Unassembled WGS sequence"/>
</dbReference>
<evidence type="ECO:0000256" key="5">
    <source>
        <dbReference type="ARBA" id="ARBA00023077"/>
    </source>
</evidence>
<evidence type="ECO:0000256" key="3">
    <source>
        <dbReference type="ARBA" id="ARBA00022452"/>
    </source>
</evidence>
<sequence length="992" mass="104588">MALSLGSQAGAQTTQDAPASTLPQGGPIRSSNTDTSTVNEAGGRPVDATTGEPLSSVEAAQAGDGEVVVTGSRIVRDGYNAPTPVSVVSTADIQASAPANLADFVNTLPSIAGSSTPANSSGALSNGNAGINALNLRSLGTNRTLVLLDGQRSVASSVNGIVDINTFPQELVERVEVVTGGASAAYGSDAVGGVVNFILNKTYTGFKASAESGITTYGDTPTYKLTATAGKALLDDRLRVIASGEYFKQVGQHTIDRDWNKGRTFLITNPAYVAGNGAPQYIVASDVGLSQMTPGGLIRQVGSSASAYSGALEGSYFGTIDPATGTASLGTLDFGAVSAPWMVGGDSAYTLSSHLGTNTLSPDEERITGFGRVSFDVTENLQLFGQFSYNRYEGTSYYQQSRTPSVTIQADNAYLPLGLRTELAAGGYTSLIMGTTNAGIPAAGSNNTREVFRYVAGANGSFLLGDGRWKWDAYYQKGVMKAHELLVNTWNTERLALATDAVLAPAGNAAGIAAGTIVCRSTLSDPSNGCVPINRIGVGGITQEALDYIFTGGQPYRDQTIKQDVGAVSFNGTVFNLPAGPLAVAFGGEWRREQVDGFVESQYQAGWQYGNYQVNQGSYDVTEGFLELAIPVFAGLDLSAAGRYTHYSTSGDVQTWKVGATYQPVEDIKFRGTISRDIRAPNLNELFASGTRRTNTVQIPLANGSFRADTFLENTTGNLELQPEKADSWSVGAIFSPRFLPGFAFSADYFDISIKEAIGTISADNTAVLCYSQNVQSFCDNIIVDPSTGLTQQINLKPINFASQQARGLDIETSYRIGLNEISSGLPGTLALRGLVTHYIENTTDNGINLPVDAAGSNTGSGPPSWVYNVSAIYKVEGVTFSLTGRGISDGVYNNNYVECASGCPVSTADNRTIAENHIDGALFVDTSLTFDFPAWAGKGSLQFAIRNLFDKDPVIVGNGPGSDNTTAYPQTNRTFYDTLGRVFRVVARVEL</sequence>
<feature type="compositionally biased region" description="Polar residues" evidence="10">
    <location>
        <begin position="1"/>
        <end position="39"/>
    </location>
</feature>
<evidence type="ECO:0000313" key="13">
    <source>
        <dbReference type="EMBL" id="RXZ35573.1"/>
    </source>
</evidence>
<dbReference type="GO" id="GO:0009279">
    <property type="term" value="C:cell outer membrane"/>
    <property type="evidence" value="ECO:0007669"/>
    <property type="project" value="UniProtKB-SubCell"/>
</dbReference>
<dbReference type="SUPFAM" id="SSF56935">
    <property type="entry name" value="Porins"/>
    <property type="match status" value="1"/>
</dbReference>
<dbReference type="Gene3D" id="2.40.170.20">
    <property type="entry name" value="TonB-dependent receptor, beta-barrel domain"/>
    <property type="match status" value="1"/>
</dbReference>